<dbReference type="InterPro" id="IPR025857">
    <property type="entry name" value="MacB_PCD"/>
</dbReference>
<comment type="similarity">
    <text evidence="2">Belongs to the ABC-4 integral membrane protein family. LolC/E subfamily.</text>
</comment>
<keyword evidence="3" id="KW-1003">Cell membrane</keyword>
<name>A0A1E5XLW3_9HYPH</name>
<dbReference type="GO" id="GO:0098797">
    <property type="term" value="C:plasma membrane protein complex"/>
    <property type="evidence" value="ECO:0007669"/>
    <property type="project" value="TreeGrafter"/>
</dbReference>
<accession>A0A1E5XLW3</accession>
<feature type="transmembrane region" description="Helical" evidence="7">
    <location>
        <begin position="356"/>
        <end position="383"/>
    </location>
</feature>
<keyword evidence="6 7" id="KW-0472">Membrane</keyword>
<evidence type="ECO:0000313" key="11">
    <source>
        <dbReference type="Proteomes" id="UP000095463"/>
    </source>
</evidence>
<comment type="caution">
    <text evidence="10">The sequence shown here is derived from an EMBL/GenBank/DDBJ whole genome shotgun (WGS) entry which is preliminary data.</text>
</comment>
<dbReference type="PANTHER" id="PTHR30489">
    <property type="entry name" value="LIPOPROTEIN-RELEASING SYSTEM TRANSMEMBRANE PROTEIN LOLE"/>
    <property type="match status" value="1"/>
</dbReference>
<keyword evidence="5 7" id="KW-1133">Transmembrane helix</keyword>
<sequence length="453" mass="48630">MSVSPPIAAKGPGPFSRFEFVVAGRYLRARRKEKFASVIAVLTLLGVVLGVATLIVVMSVMNGFRTELLGKILGLNGHFVVQTTADGFDGYDDVVTRLEGVEGVRYAIPYVEGQALASGNASATGVVVRGISEASLAKLELLRQGAVLGGWDQWDGSLGVAIGQRLSERLGVSLGDQITIINPNGTPTPFGMTPAELSLPVNVIFNIGMPEYDSFYVYLPMQEAQAYFRLFEDKLKPGVQMPGVMATDEEIDAAYERAYKVSGVEVFVTDPDNIAGMRSKLEAALDGEFAITDWQQRNATFFSALQVERVVMFVILSLIILVAAFNIIASLVMLVKDKGPDIAVLRTMGATRGSILRIFSMTGFAIGLSGTLLGLILGVVFAINVEAIRATVSNVLNISIFPPELFLMAGLPSRVDPGEVTVVVLLSLGLTFLATLYPAWRAARLDSIEGLNQ</sequence>
<dbReference type="Proteomes" id="UP000095463">
    <property type="component" value="Unassembled WGS sequence"/>
</dbReference>
<dbReference type="AlphaFoldDB" id="A0A1E5XLW3"/>
<keyword evidence="11" id="KW-1185">Reference proteome</keyword>
<evidence type="ECO:0000256" key="1">
    <source>
        <dbReference type="ARBA" id="ARBA00004651"/>
    </source>
</evidence>
<evidence type="ECO:0000256" key="3">
    <source>
        <dbReference type="ARBA" id="ARBA00022475"/>
    </source>
</evidence>
<dbReference type="InterPro" id="IPR051447">
    <property type="entry name" value="Lipoprotein-release_system"/>
</dbReference>
<evidence type="ECO:0000256" key="7">
    <source>
        <dbReference type="SAM" id="Phobius"/>
    </source>
</evidence>
<dbReference type="RefSeq" id="WP_069911192.1">
    <property type="nucleotide sequence ID" value="NZ_LAJE02000278.1"/>
</dbReference>
<evidence type="ECO:0000259" key="8">
    <source>
        <dbReference type="Pfam" id="PF02687"/>
    </source>
</evidence>
<feature type="domain" description="MacB-like periplasmic core" evidence="9">
    <location>
        <begin position="41"/>
        <end position="244"/>
    </location>
</feature>
<proteinExistence type="inferred from homology"/>
<organism evidence="10 11">
    <name type="scientific">Devosia insulae DS-56</name>
    <dbReference type="NCBI Taxonomy" id="1116389"/>
    <lineage>
        <taxon>Bacteria</taxon>
        <taxon>Pseudomonadati</taxon>
        <taxon>Pseudomonadota</taxon>
        <taxon>Alphaproteobacteria</taxon>
        <taxon>Hyphomicrobiales</taxon>
        <taxon>Devosiaceae</taxon>
        <taxon>Devosia</taxon>
    </lineage>
</organism>
<feature type="transmembrane region" description="Helical" evidence="7">
    <location>
        <begin position="420"/>
        <end position="440"/>
    </location>
</feature>
<evidence type="ECO:0000256" key="6">
    <source>
        <dbReference type="ARBA" id="ARBA00023136"/>
    </source>
</evidence>
<dbReference type="InterPro" id="IPR003838">
    <property type="entry name" value="ABC3_permease_C"/>
</dbReference>
<reference evidence="10 11" key="1">
    <citation type="journal article" date="2015" name="Genome Announc.">
        <title>Genome Assemblies of Three Soil-Associated Devosia species: D. insulae, D. limi, and D. soli.</title>
        <authorList>
            <person name="Hassan Y.I."/>
            <person name="Lepp D."/>
            <person name="Zhou T."/>
        </authorList>
    </citation>
    <scope>NUCLEOTIDE SEQUENCE [LARGE SCALE GENOMIC DNA]</scope>
    <source>
        <strain evidence="10 11">DS-56</strain>
    </source>
</reference>
<evidence type="ECO:0000259" key="9">
    <source>
        <dbReference type="Pfam" id="PF12704"/>
    </source>
</evidence>
<evidence type="ECO:0000256" key="2">
    <source>
        <dbReference type="ARBA" id="ARBA00005236"/>
    </source>
</evidence>
<dbReference type="Pfam" id="PF02687">
    <property type="entry name" value="FtsX"/>
    <property type="match status" value="1"/>
</dbReference>
<evidence type="ECO:0000256" key="5">
    <source>
        <dbReference type="ARBA" id="ARBA00022989"/>
    </source>
</evidence>
<feature type="domain" description="ABC3 transporter permease C-terminal" evidence="8">
    <location>
        <begin position="314"/>
        <end position="445"/>
    </location>
</feature>
<comment type="subcellular location">
    <subcellularLocation>
        <location evidence="1">Cell membrane</location>
        <topology evidence="1">Multi-pass membrane protein</topology>
    </subcellularLocation>
</comment>
<dbReference type="OrthoDB" id="9808461at2"/>
<dbReference type="GO" id="GO:0044874">
    <property type="term" value="P:lipoprotein localization to outer membrane"/>
    <property type="evidence" value="ECO:0007669"/>
    <property type="project" value="TreeGrafter"/>
</dbReference>
<evidence type="ECO:0000256" key="4">
    <source>
        <dbReference type="ARBA" id="ARBA00022692"/>
    </source>
</evidence>
<dbReference type="PANTHER" id="PTHR30489:SF0">
    <property type="entry name" value="LIPOPROTEIN-RELEASING SYSTEM TRANSMEMBRANE PROTEIN LOLE"/>
    <property type="match status" value="1"/>
</dbReference>
<feature type="transmembrane region" description="Helical" evidence="7">
    <location>
        <begin position="310"/>
        <end position="335"/>
    </location>
</feature>
<dbReference type="EMBL" id="LAJE02000278">
    <property type="protein sequence ID" value="OEO29590.1"/>
    <property type="molecule type" value="Genomic_DNA"/>
</dbReference>
<gene>
    <name evidence="10" type="ORF">VW23_025035</name>
</gene>
<evidence type="ECO:0000313" key="10">
    <source>
        <dbReference type="EMBL" id="OEO29590.1"/>
    </source>
</evidence>
<dbReference type="Pfam" id="PF12704">
    <property type="entry name" value="MacB_PCD"/>
    <property type="match status" value="1"/>
</dbReference>
<protein>
    <submittedName>
        <fullName evidence="10">Multidrug ABC transporter substrate-binding protein</fullName>
    </submittedName>
</protein>
<feature type="transmembrane region" description="Helical" evidence="7">
    <location>
        <begin position="35"/>
        <end position="61"/>
    </location>
</feature>
<keyword evidence="4 7" id="KW-0812">Transmembrane</keyword>